<feature type="compositionally biased region" description="Polar residues" evidence="1">
    <location>
        <begin position="576"/>
        <end position="588"/>
    </location>
</feature>
<keyword evidence="4" id="KW-1185">Reference proteome</keyword>
<feature type="compositionally biased region" description="Low complexity" evidence="1">
    <location>
        <begin position="172"/>
        <end position="184"/>
    </location>
</feature>
<feature type="transmembrane region" description="Helical" evidence="2">
    <location>
        <begin position="621"/>
        <end position="650"/>
    </location>
</feature>
<comment type="caution">
    <text evidence="3">The sequence shown here is derived from an EMBL/GenBank/DDBJ whole genome shotgun (WGS) entry which is preliminary data.</text>
</comment>
<keyword evidence="2" id="KW-1133">Transmembrane helix</keyword>
<evidence type="ECO:0000313" key="3">
    <source>
        <dbReference type="EMBL" id="KPM46394.1"/>
    </source>
</evidence>
<proteinExistence type="predicted"/>
<keyword evidence="2" id="KW-0472">Membrane</keyword>
<protein>
    <submittedName>
        <fullName evidence="3">Uncharacterized protein</fullName>
    </submittedName>
</protein>
<feature type="region of interest" description="Disordered" evidence="1">
    <location>
        <begin position="431"/>
        <end position="463"/>
    </location>
</feature>
<dbReference type="AlphaFoldDB" id="A0A0P7BWN8"/>
<dbReference type="Proteomes" id="UP000050424">
    <property type="component" value="Unassembled WGS sequence"/>
</dbReference>
<organism evidence="3 4">
    <name type="scientific">Neonectria ditissima</name>
    <dbReference type="NCBI Taxonomy" id="78410"/>
    <lineage>
        <taxon>Eukaryota</taxon>
        <taxon>Fungi</taxon>
        <taxon>Dikarya</taxon>
        <taxon>Ascomycota</taxon>
        <taxon>Pezizomycotina</taxon>
        <taxon>Sordariomycetes</taxon>
        <taxon>Hypocreomycetidae</taxon>
        <taxon>Hypocreales</taxon>
        <taxon>Nectriaceae</taxon>
        <taxon>Neonectria</taxon>
    </lineage>
</organism>
<sequence length="900" mass="97548">MVKRTPEERRLKLRQLQRFHHALQNNQGKIIQDGEKREALIKFIEKDASVLATARQFAPLVVNDKRVEDQKSWPSSWEIPGRLRTDWNHIVEWINDFKMSNPDCEAGSTPLDAEIQKLAIHEDAQASPVSKMKPPAAANSKTGPSQQSKGKAKASPGPSTKPAGWNIPPLSPQQASPSSQASKQTTKKVAGAPAVAVTARQTTGLARKGLGHPASRRRADQSHYPEHGPLFTPRAPKEVVVAVEEKTQDAGTSESEKVGSSAVPRRELSFDEPAAVVAAPDKPPTSSPATVFAASAAALTPAPNDVAATDKASTTASTPAVILAATDEISTPAPMPAIVFDATDKASVTPLAPAPIVETITPAPIVEAITANHSTANVAPTQQQAQLTEQDVVAGEPHNPRVKPSMDTIRAFYAWWAKDHNERYRGEHGLGEEDLSQSTQAFQKQAKARAEQNTTPDSCSLPDVVSPAQRLVVPEEPSYSVPNTRFPKPSGLSLDAHHVTNDGMTVEFVEQLQRNALVSATRNNQATQHLARSAAYPVLGDTHRATVVNNSVNNITNNYNFNPNAASAHPAPTPPQVLNTIGSPGQADSSDDSIPEPVVGGVLWFWRNILRFVRHLQLRVLAWYFFLVIACLVIVVCLFNAAVFCLIWAVGDGPAGEAIKSTFSLVLIIPSAVGAALSSAGGQPSSVPLPSATLSFTPVVPTIVTEVLPKAWDSWRQGVDQDTGQEDFKVSKDYAEAHRDFNRRFIDKMERISNNHYRQLFALKKNIAEAILAYDKALARPWRMLWSPSTKLSRSCERFQQRLGEIKKSITDSLQKGIDDMVELTGGKVENRGVCKSDKAGFGRVNGLSPNGQASSAAAGMICSSQKRTDQRWESIIEPIETTRQIQKLLRVGQMPKPPA</sequence>
<dbReference type="EMBL" id="LKCW01000001">
    <property type="protein sequence ID" value="KPM46394.1"/>
    <property type="molecule type" value="Genomic_DNA"/>
</dbReference>
<feature type="region of interest" description="Disordered" evidence="1">
    <location>
        <begin position="245"/>
        <end position="265"/>
    </location>
</feature>
<feature type="compositionally biased region" description="Basic and acidic residues" evidence="1">
    <location>
        <begin position="217"/>
        <end position="226"/>
    </location>
</feature>
<evidence type="ECO:0000256" key="1">
    <source>
        <dbReference type="SAM" id="MobiDB-lite"/>
    </source>
</evidence>
<evidence type="ECO:0000256" key="2">
    <source>
        <dbReference type="SAM" id="Phobius"/>
    </source>
</evidence>
<evidence type="ECO:0000313" key="4">
    <source>
        <dbReference type="Proteomes" id="UP000050424"/>
    </source>
</evidence>
<feature type="compositionally biased region" description="Polar residues" evidence="1">
    <location>
        <begin position="139"/>
        <end position="149"/>
    </location>
</feature>
<dbReference type="OrthoDB" id="10674287at2759"/>
<gene>
    <name evidence="3" type="ORF">AK830_g56</name>
</gene>
<accession>A0A0P7BWN8</accession>
<feature type="region of interest" description="Disordered" evidence="1">
    <location>
        <begin position="563"/>
        <end position="593"/>
    </location>
</feature>
<name>A0A0P7BWN8_9HYPO</name>
<feature type="region of interest" description="Disordered" evidence="1">
    <location>
        <begin position="123"/>
        <end position="232"/>
    </location>
</feature>
<reference evidence="3 4" key="1">
    <citation type="submission" date="2015-09" db="EMBL/GenBank/DDBJ databases">
        <title>Draft genome of a European isolate of the apple canker pathogen Neonectria ditissima.</title>
        <authorList>
            <person name="Gomez-Cortecero A."/>
            <person name="Harrison R.J."/>
            <person name="Armitage A.D."/>
        </authorList>
    </citation>
    <scope>NUCLEOTIDE SEQUENCE [LARGE SCALE GENOMIC DNA]</scope>
    <source>
        <strain evidence="3 4">R09/05</strain>
    </source>
</reference>
<keyword evidence="2" id="KW-0812">Transmembrane</keyword>
<feature type="transmembrane region" description="Helical" evidence="2">
    <location>
        <begin position="662"/>
        <end position="681"/>
    </location>
</feature>